<evidence type="ECO:0000256" key="1">
    <source>
        <dbReference type="SAM" id="Phobius"/>
    </source>
</evidence>
<keyword evidence="1" id="KW-1133">Transmembrane helix</keyword>
<evidence type="ECO:0000313" key="3">
    <source>
        <dbReference type="Proteomes" id="UP000243052"/>
    </source>
</evidence>
<dbReference type="Proteomes" id="UP000243052">
    <property type="component" value="Chromosome iii"/>
</dbReference>
<organism evidence="2 3">
    <name type="scientific">Eremothecium sinecaudum</name>
    <dbReference type="NCBI Taxonomy" id="45286"/>
    <lineage>
        <taxon>Eukaryota</taxon>
        <taxon>Fungi</taxon>
        <taxon>Dikarya</taxon>
        <taxon>Ascomycota</taxon>
        <taxon>Saccharomycotina</taxon>
        <taxon>Saccharomycetes</taxon>
        <taxon>Saccharomycetales</taxon>
        <taxon>Saccharomycetaceae</taxon>
        <taxon>Eremothecium</taxon>
    </lineage>
</organism>
<keyword evidence="1" id="KW-0812">Transmembrane</keyword>
<dbReference type="RefSeq" id="XP_017986470.1">
    <property type="nucleotide sequence ID" value="XM_018131642.1"/>
</dbReference>
<accession>A0A120K1J8</accession>
<dbReference type="AlphaFoldDB" id="A0A120K1J8"/>
<keyword evidence="1" id="KW-0472">Membrane</keyword>
<proteinExistence type="predicted"/>
<dbReference type="EMBL" id="CP014243">
    <property type="protein sequence ID" value="AMD19474.1"/>
    <property type="molecule type" value="Genomic_DNA"/>
</dbReference>
<name>A0A120K1J8_9SACH</name>
<keyword evidence="3" id="KW-1185">Reference proteome</keyword>
<evidence type="ECO:0000313" key="2">
    <source>
        <dbReference type="EMBL" id="AMD19474.1"/>
    </source>
</evidence>
<protein>
    <submittedName>
        <fullName evidence="2">HCL677Cp</fullName>
    </submittedName>
</protein>
<dbReference type="OrthoDB" id="4063222at2759"/>
<feature type="transmembrane region" description="Helical" evidence="1">
    <location>
        <begin position="147"/>
        <end position="167"/>
    </location>
</feature>
<dbReference type="GeneID" id="28722676"/>
<gene>
    <name evidence="2" type="ORF">AW171_hschr31310</name>
</gene>
<sequence>MSSKTNLAVLLFKYNGLLKSLDEMNKDEKSSGEEPMKFEGYLLAALQSLTSVFDAVDMLRAIGIIRPTNTLYKRIQRNSLDSKVRLVTSLLLIRKTLGQLLKLVRIRHDLTAESSSISNAVSSDSFTEKIQAKFEESLKAINQKIRLVIIDLVDLILYLAFIAVDLCRFKIVKRYERALQLILSVFYAVKPFKALSEFTQKT</sequence>
<reference evidence="2 3" key="1">
    <citation type="submission" date="2016-01" db="EMBL/GenBank/DDBJ databases">
        <title>Genome sequence of the yeast Holleya sinecauda.</title>
        <authorList>
            <person name="Dietrich F.S."/>
        </authorList>
    </citation>
    <scope>NUCLEOTIDE SEQUENCE [LARGE SCALE GENOMIC DNA]</scope>
    <source>
        <strain evidence="2 3">ATCC 58844</strain>
    </source>
</reference>